<dbReference type="Pfam" id="PF10605">
    <property type="entry name" value="3HBOH"/>
    <property type="match status" value="1"/>
</dbReference>
<reference evidence="2 3" key="1">
    <citation type="submission" date="2016-12" db="EMBL/GenBank/DDBJ databases">
        <authorList>
            <person name="Song W.-J."/>
            <person name="Kurnit D.M."/>
        </authorList>
    </citation>
    <scope>NUCLEOTIDE SEQUENCE [LARGE SCALE GENOMIC DNA]</scope>
    <source>
        <strain evidence="2 3">IMCC3135</strain>
    </source>
</reference>
<organism evidence="2 3">
    <name type="scientific">Granulosicoccus antarcticus IMCC3135</name>
    <dbReference type="NCBI Taxonomy" id="1192854"/>
    <lineage>
        <taxon>Bacteria</taxon>
        <taxon>Pseudomonadati</taxon>
        <taxon>Pseudomonadota</taxon>
        <taxon>Gammaproteobacteria</taxon>
        <taxon>Chromatiales</taxon>
        <taxon>Granulosicoccaceae</taxon>
        <taxon>Granulosicoccus</taxon>
    </lineage>
</organism>
<dbReference type="KEGG" id="gai:IMCC3135_14790"/>
<dbReference type="OrthoDB" id="4294477at2"/>
<protein>
    <submittedName>
        <fullName evidence="2">D-(-)-3-hydroxybutyrate oligomer hydrolase</fullName>
        <ecNumber evidence="2">3.1.1.22</ecNumber>
    </submittedName>
</protein>
<dbReference type="RefSeq" id="WP_157735989.1">
    <property type="nucleotide sequence ID" value="NZ_CP018632.1"/>
</dbReference>
<dbReference type="InterPro" id="IPR029058">
    <property type="entry name" value="AB_hydrolase_fold"/>
</dbReference>
<dbReference type="AlphaFoldDB" id="A0A2Z2NP60"/>
<evidence type="ECO:0000256" key="1">
    <source>
        <dbReference type="ARBA" id="ARBA00022801"/>
    </source>
</evidence>
<evidence type="ECO:0000313" key="3">
    <source>
        <dbReference type="Proteomes" id="UP000250079"/>
    </source>
</evidence>
<keyword evidence="3" id="KW-1185">Reference proteome</keyword>
<sequence length="702" mass="73724">MKHGLNKRPSFKQYYTVTAVVTIAALLSSCSDDDENTTQPSGQVAAIDTLGPVLDTRHDGENDGLLGGLGLSGLRTPPVFYADPAAPTAAELRRATLHANYAALVDLRAEGGFGTLYGPTDDTSYPGREFRAFVGEGINRATLMLQLPDSFDPDAACLVVAPSSGSRNAYGAVGTSGDWGVSKGCAVAYTDANKGTGAVELTQKTGFDLSLESIELASSSDEASFVVPTSENVPTPGADYAGITLPGNDEVQAYADANPNRYAFKHAHSQKNIEKDWGLHTLESIQFALNILSEEYETSLTTANTLIMGASVSNGGSAILRAAEASDGSVFDGIVVGEPNVNPVAAASPFTINMAGRDPFDAHSAPFYDYIVAAELYAACASKASVNTGATFAELRGDTTARCNSLVAAGLLDEGDIELVGEQANQKLLEAGYLSESTKLLAGYAGVDLFQSLITTYGNAYTRSSVVDALCSVSMAHVITATLTPAPYPLLTTLAADSNGIPRTAGMFLIKDDSPAGATIQIAAPSSNGELDYNLEGALCWKDLRDNAENPLNARLVQGIDEIKASGDLHGVPTIIVHGRADALIPVNHSSRPYYVLNQQVEGENSALKYYEVPHAQHLDSLLGAYAASGMNFLPIDYYFKQSLDLMYAHLMEGTDLPASQVLATSAPVDGVVTQENLGSIAANVTASQAITYEDGALLIPQ</sequence>
<dbReference type="SUPFAM" id="SSF53474">
    <property type="entry name" value="alpha/beta-Hydrolases"/>
    <property type="match status" value="1"/>
</dbReference>
<dbReference type="GO" id="GO:0019605">
    <property type="term" value="P:butyrate metabolic process"/>
    <property type="evidence" value="ECO:0007669"/>
    <property type="project" value="InterPro"/>
</dbReference>
<dbReference type="PROSITE" id="PS51257">
    <property type="entry name" value="PROKAR_LIPOPROTEIN"/>
    <property type="match status" value="1"/>
</dbReference>
<keyword evidence="1 2" id="KW-0378">Hydrolase</keyword>
<dbReference type="GO" id="GO:0005615">
    <property type="term" value="C:extracellular space"/>
    <property type="evidence" value="ECO:0007669"/>
    <property type="project" value="InterPro"/>
</dbReference>
<gene>
    <name evidence="2" type="ORF">IMCC3135_14790</name>
</gene>
<proteinExistence type="predicted"/>
<dbReference type="EMBL" id="CP018632">
    <property type="protein sequence ID" value="ASJ73043.1"/>
    <property type="molecule type" value="Genomic_DNA"/>
</dbReference>
<accession>A0A2Z2NP60</accession>
<dbReference type="InterPro" id="IPR016582">
    <property type="entry name" value="OHBut_olig_hydro_put"/>
</dbReference>
<dbReference type="Proteomes" id="UP000250079">
    <property type="component" value="Chromosome"/>
</dbReference>
<evidence type="ECO:0000313" key="2">
    <source>
        <dbReference type="EMBL" id="ASJ73043.1"/>
    </source>
</evidence>
<name>A0A2Z2NP60_9GAMM</name>
<dbReference type="GO" id="GO:0047989">
    <property type="term" value="F:hydroxybutyrate-dimer hydrolase activity"/>
    <property type="evidence" value="ECO:0007669"/>
    <property type="project" value="UniProtKB-EC"/>
</dbReference>
<dbReference type="EC" id="3.1.1.22" evidence="2"/>